<dbReference type="Proteomes" id="UP000178175">
    <property type="component" value="Unassembled WGS sequence"/>
</dbReference>
<evidence type="ECO:0000313" key="1">
    <source>
        <dbReference type="EMBL" id="OHA97072.1"/>
    </source>
</evidence>
<name>A0A1G2TIQ7_9BACT</name>
<organism evidence="1 2">
    <name type="scientific">Candidatus Zambryskibacteria bacterium RIFCSPHIGHO2_02_FULL_43_14</name>
    <dbReference type="NCBI Taxonomy" id="1802748"/>
    <lineage>
        <taxon>Bacteria</taxon>
        <taxon>Candidatus Zambryskiibacteriota</taxon>
    </lineage>
</organism>
<protein>
    <submittedName>
        <fullName evidence="1">Uncharacterized protein</fullName>
    </submittedName>
</protein>
<reference evidence="1 2" key="1">
    <citation type="journal article" date="2016" name="Nat. Commun.">
        <title>Thousands of microbial genomes shed light on interconnected biogeochemical processes in an aquifer system.</title>
        <authorList>
            <person name="Anantharaman K."/>
            <person name="Brown C.T."/>
            <person name="Hug L.A."/>
            <person name="Sharon I."/>
            <person name="Castelle C.J."/>
            <person name="Probst A.J."/>
            <person name="Thomas B.C."/>
            <person name="Singh A."/>
            <person name="Wilkins M.J."/>
            <person name="Karaoz U."/>
            <person name="Brodie E.L."/>
            <person name="Williams K.H."/>
            <person name="Hubbard S.S."/>
            <person name="Banfield J.F."/>
        </authorList>
    </citation>
    <scope>NUCLEOTIDE SEQUENCE [LARGE SCALE GENOMIC DNA]</scope>
</reference>
<sequence length="88" mass="10063">MAQRIENWEFFQREIPPPQGRYGAPELWRKVLLFKGLVNGVQAELPVDNKKGDEKFVSGGTEYELGDPHPEYEKAFPNAKARILAVLH</sequence>
<dbReference type="EMBL" id="MHVR01000001">
    <property type="protein sequence ID" value="OHA97072.1"/>
    <property type="molecule type" value="Genomic_DNA"/>
</dbReference>
<accession>A0A1G2TIQ7</accession>
<proteinExistence type="predicted"/>
<gene>
    <name evidence="1" type="ORF">A3C70_02080</name>
</gene>
<comment type="caution">
    <text evidence="1">The sequence shown here is derived from an EMBL/GenBank/DDBJ whole genome shotgun (WGS) entry which is preliminary data.</text>
</comment>
<evidence type="ECO:0000313" key="2">
    <source>
        <dbReference type="Proteomes" id="UP000178175"/>
    </source>
</evidence>
<dbReference type="AlphaFoldDB" id="A0A1G2TIQ7"/>